<sequence>MDTIMQRSKSFSVRDILDLPKNSTALTDASQTDRNNSSKWQHIQQRLSPNRSEIRYMPDLLSIHGLTYSRRSPSPSEESQGDMSTKVGDESVKDSGGEGSSRKKKRRVLFSKAQTFELERRFRQQRYLSAPEREHLANLLNLTPTQIKIWFQNHRYKTKKAVSEKGVEYLSHGMNPRRVTVPILVRDGHSTSFSPANCDQMAFPLHRLSAVYGINPLYTSGLSGLPWSSSVIPSMAAAVAAAAAATTSTTTMAAMQRSTNNHNDDTREDHIYS</sequence>
<feature type="region of interest" description="Disordered" evidence="9">
    <location>
        <begin position="24"/>
        <end position="51"/>
    </location>
</feature>
<dbReference type="FunFam" id="1.10.10.60:FF:000101">
    <property type="entry name" value="NK2 homeobox 8"/>
    <property type="match status" value="1"/>
</dbReference>
<dbReference type="GO" id="GO:0030154">
    <property type="term" value="P:cell differentiation"/>
    <property type="evidence" value="ECO:0007669"/>
    <property type="project" value="TreeGrafter"/>
</dbReference>
<dbReference type="OrthoDB" id="6159439at2759"/>
<evidence type="ECO:0000256" key="3">
    <source>
        <dbReference type="ARBA" id="ARBA00022473"/>
    </source>
</evidence>
<feature type="DNA-binding region" description="Homeobox" evidence="7">
    <location>
        <begin position="103"/>
        <end position="162"/>
    </location>
</feature>
<organism evidence="11 12">
    <name type="scientific">Tigriopus californicus</name>
    <name type="common">Marine copepod</name>
    <dbReference type="NCBI Taxonomy" id="6832"/>
    <lineage>
        <taxon>Eukaryota</taxon>
        <taxon>Metazoa</taxon>
        <taxon>Ecdysozoa</taxon>
        <taxon>Arthropoda</taxon>
        <taxon>Crustacea</taxon>
        <taxon>Multicrustacea</taxon>
        <taxon>Hexanauplia</taxon>
        <taxon>Copepoda</taxon>
        <taxon>Harpacticoida</taxon>
        <taxon>Harpacticidae</taxon>
        <taxon>Tigriopus</taxon>
    </lineage>
</organism>
<evidence type="ECO:0000313" key="11">
    <source>
        <dbReference type="EMBL" id="TRY78054.1"/>
    </source>
</evidence>
<keyword evidence="12" id="KW-1185">Reference proteome</keyword>
<dbReference type="CDD" id="cd00086">
    <property type="entry name" value="homeodomain"/>
    <property type="match status" value="1"/>
</dbReference>
<dbReference type="InterPro" id="IPR001356">
    <property type="entry name" value="HD"/>
</dbReference>
<feature type="compositionally biased region" description="Basic and acidic residues" evidence="9">
    <location>
        <begin position="262"/>
        <end position="273"/>
    </location>
</feature>
<name>A0A553PK46_TIGCA</name>
<evidence type="ECO:0000256" key="9">
    <source>
        <dbReference type="SAM" id="MobiDB-lite"/>
    </source>
</evidence>
<evidence type="ECO:0000256" key="6">
    <source>
        <dbReference type="ARBA" id="ARBA00023242"/>
    </source>
</evidence>
<dbReference type="GO" id="GO:0005634">
    <property type="term" value="C:nucleus"/>
    <property type="evidence" value="ECO:0007669"/>
    <property type="project" value="UniProtKB-SubCell"/>
</dbReference>
<evidence type="ECO:0000256" key="4">
    <source>
        <dbReference type="ARBA" id="ARBA00023125"/>
    </source>
</evidence>
<dbReference type="PANTHER" id="PTHR24340:SF82">
    <property type="entry name" value="HOMEOBOX PROTEIN VND"/>
    <property type="match status" value="1"/>
</dbReference>
<proteinExistence type="inferred from homology"/>
<dbReference type="InterPro" id="IPR050394">
    <property type="entry name" value="Homeobox_NK-like"/>
</dbReference>
<evidence type="ECO:0000313" key="12">
    <source>
        <dbReference type="Proteomes" id="UP000318571"/>
    </source>
</evidence>
<dbReference type="AlphaFoldDB" id="A0A553PK46"/>
<dbReference type="InterPro" id="IPR020479">
    <property type="entry name" value="HD_metazoa"/>
</dbReference>
<evidence type="ECO:0000256" key="1">
    <source>
        <dbReference type="ARBA" id="ARBA00004123"/>
    </source>
</evidence>
<dbReference type="SUPFAM" id="SSF46689">
    <property type="entry name" value="Homeodomain-like"/>
    <property type="match status" value="1"/>
</dbReference>
<feature type="domain" description="Homeobox" evidence="10">
    <location>
        <begin position="101"/>
        <end position="161"/>
    </location>
</feature>
<dbReference type="PRINTS" id="PR00024">
    <property type="entry name" value="HOMEOBOX"/>
</dbReference>
<feature type="region of interest" description="Disordered" evidence="9">
    <location>
        <begin position="66"/>
        <end position="106"/>
    </location>
</feature>
<evidence type="ECO:0000256" key="5">
    <source>
        <dbReference type="ARBA" id="ARBA00023155"/>
    </source>
</evidence>
<dbReference type="GO" id="GO:0000981">
    <property type="term" value="F:DNA-binding transcription factor activity, RNA polymerase II-specific"/>
    <property type="evidence" value="ECO:0007669"/>
    <property type="project" value="InterPro"/>
</dbReference>
<dbReference type="PROSITE" id="PS50071">
    <property type="entry name" value="HOMEOBOX_2"/>
    <property type="match status" value="1"/>
</dbReference>
<evidence type="ECO:0000259" key="10">
    <source>
        <dbReference type="PROSITE" id="PS50071"/>
    </source>
</evidence>
<reference evidence="11 12" key="1">
    <citation type="journal article" date="2018" name="Nat. Ecol. Evol.">
        <title>Genomic signatures of mitonuclear coevolution across populations of Tigriopus californicus.</title>
        <authorList>
            <person name="Barreto F.S."/>
            <person name="Watson E.T."/>
            <person name="Lima T.G."/>
            <person name="Willett C.S."/>
            <person name="Edmands S."/>
            <person name="Li W."/>
            <person name="Burton R.S."/>
        </authorList>
    </citation>
    <scope>NUCLEOTIDE SEQUENCE [LARGE SCALE GENOMIC DNA]</scope>
    <source>
        <strain evidence="11 12">San Diego</strain>
    </source>
</reference>
<dbReference type="PANTHER" id="PTHR24340">
    <property type="entry name" value="HOMEOBOX PROTEIN NKX"/>
    <property type="match status" value="1"/>
</dbReference>
<dbReference type="InterPro" id="IPR017970">
    <property type="entry name" value="Homeobox_CS"/>
</dbReference>
<evidence type="ECO:0000256" key="7">
    <source>
        <dbReference type="PROSITE-ProRule" id="PRU00108"/>
    </source>
</evidence>
<comment type="caution">
    <text evidence="11">The sequence shown here is derived from an EMBL/GenBank/DDBJ whole genome shotgun (WGS) entry which is preliminary data.</text>
</comment>
<feature type="region of interest" description="Disordered" evidence="9">
    <location>
        <begin position="251"/>
        <end position="273"/>
    </location>
</feature>
<feature type="compositionally biased region" description="Low complexity" evidence="9">
    <location>
        <begin position="69"/>
        <end position="78"/>
    </location>
</feature>
<dbReference type="PROSITE" id="PS00027">
    <property type="entry name" value="HOMEOBOX_1"/>
    <property type="match status" value="1"/>
</dbReference>
<protein>
    <recommendedName>
        <fullName evidence="10">Homeobox domain-containing protein</fullName>
    </recommendedName>
</protein>
<evidence type="ECO:0000256" key="8">
    <source>
        <dbReference type="RuleBase" id="RU000682"/>
    </source>
</evidence>
<keyword evidence="3" id="KW-0217">Developmental protein</keyword>
<dbReference type="EMBL" id="VCGU01000003">
    <property type="protein sequence ID" value="TRY78054.1"/>
    <property type="molecule type" value="Genomic_DNA"/>
</dbReference>
<dbReference type="InterPro" id="IPR009057">
    <property type="entry name" value="Homeodomain-like_sf"/>
</dbReference>
<keyword evidence="5 7" id="KW-0371">Homeobox</keyword>
<gene>
    <name evidence="11" type="ORF">TCAL_06481</name>
</gene>
<dbReference type="GO" id="GO:0000978">
    <property type="term" value="F:RNA polymerase II cis-regulatory region sequence-specific DNA binding"/>
    <property type="evidence" value="ECO:0007669"/>
    <property type="project" value="TreeGrafter"/>
</dbReference>
<dbReference type="SMART" id="SM00389">
    <property type="entry name" value="HOX"/>
    <property type="match status" value="1"/>
</dbReference>
<feature type="compositionally biased region" description="Basic and acidic residues" evidence="9">
    <location>
        <begin position="87"/>
        <end position="96"/>
    </location>
</feature>
<dbReference type="Pfam" id="PF00046">
    <property type="entry name" value="Homeodomain"/>
    <property type="match status" value="1"/>
</dbReference>
<dbReference type="Gene3D" id="1.10.10.60">
    <property type="entry name" value="Homeodomain-like"/>
    <property type="match status" value="1"/>
</dbReference>
<keyword evidence="4 7" id="KW-0238">DNA-binding</keyword>
<dbReference type="STRING" id="6832.A0A553PK46"/>
<evidence type="ECO:0000256" key="2">
    <source>
        <dbReference type="ARBA" id="ARBA00005661"/>
    </source>
</evidence>
<keyword evidence="6 7" id="KW-0539">Nucleus</keyword>
<comment type="similarity">
    <text evidence="2">Belongs to the NK-2 homeobox family.</text>
</comment>
<accession>A0A553PK46</accession>
<comment type="subcellular location">
    <subcellularLocation>
        <location evidence="1 7 8">Nucleus</location>
    </subcellularLocation>
</comment>
<dbReference type="Proteomes" id="UP000318571">
    <property type="component" value="Chromosome 11"/>
</dbReference>